<proteinExistence type="predicted"/>
<evidence type="ECO:0000313" key="1">
    <source>
        <dbReference type="EMBL" id="MBA9072608.1"/>
    </source>
</evidence>
<dbReference type="EMBL" id="JACJIS010000001">
    <property type="protein sequence ID" value="MBA9072608.1"/>
    <property type="molecule type" value="Genomic_DNA"/>
</dbReference>
<accession>A0ABR6DMF0</accession>
<dbReference type="Proteomes" id="UP000555003">
    <property type="component" value="Unassembled WGS sequence"/>
</dbReference>
<evidence type="ECO:0000313" key="2">
    <source>
        <dbReference type="Proteomes" id="UP000555003"/>
    </source>
</evidence>
<protein>
    <recommendedName>
        <fullName evidence="3">Restriction endonuclease type IV Mrr domain-containing protein</fullName>
    </recommendedName>
</protein>
<dbReference type="RefSeq" id="WP_182492611.1">
    <property type="nucleotide sequence ID" value="NZ_JACJIS010000001.1"/>
</dbReference>
<comment type="caution">
    <text evidence="1">The sequence shown here is derived from an EMBL/GenBank/DDBJ whole genome shotgun (WGS) entry which is preliminary data.</text>
</comment>
<reference evidence="1 2" key="1">
    <citation type="submission" date="2020-08" db="EMBL/GenBank/DDBJ databases">
        <title>Genomic Encyclopedia of Type Strains, Phase IV (KMG-IV): sequencing the most valuable type-strain genomes for metagenomic binning, comparative biology and taxonomic classification.</title>
        <authorList>
            <person name="Goeker M."/>
        </authorList>
    </citation>
    <scope>NUCLEOTIDE SEQUENCE [LARGE SCALE GENOMIC DNA]</scope>
    <source>
        <strain evidence="1 2">DSM 100397</strain>
    </source>
</reference>
<name>A0ABR6DMF0_9FLAO</name>
<evidence type="ECO:0008006" key="3">
    <source>
        <dbReference type="Google" id="ProtNLM"/>
    </source>
</evidence>
<sequence>MNPREKKEILNNISEKEFRQDLIIPLLSKMGYLAPIEYHGTNERGKDIICFEYDKLNEQRFLSVVAKAGDLTGSAASNAGLMNVVSQVQQAFDVPYEDLYNMRQVYINEVWVMTSGKIVSGAQESVINTLRKNNLDKQIKIIGDDRLIYLIDKHFSTYWNSNTETKESVIIQRDRLIFFIEKLLTVNNVDKSTIESVKASILYSDYNPTIAKNIEGLHISSVSPYSIELGEIDPEFDDFIVSKTYGVTSTIFQESKKQLSHSFFDIEETIDHANKISKLTNPWEFVVETQSNLVREYPFYKPYGDASKFIDNISLLEEGLNELKVFKAFLKHKSKLEWVKELAKSIPELLSEIESILENNKEDEVIINFKIDDSTNKVFIEYNNLDDSICFTTKFKRIELNGFQRNKDGTLPSIRVIDNALFIFRKYIEKALEYDEDKWLNEYED</sequence>
<organism evidence="1 2">
    <name type="scientific">Flavobacterium gossypii</name>
    <dbReference type="NCBI Taxonomy" id="1646119"/>
    <lineage>
        <taxon>Bacteria</taxon>
        <taxon>Pseudomonadati</taxon>
        <taxon>Bacteroidota</taxon>
        <taxon>Flavobacteriia</taxon>
        <taxon>Flavobacteriales</taxon>
        <taxon>Flavobacteriaceae</taxon>
        <taxon>Flavobacterium</taxon>
    </lineage>
</organism>
<gene>
    <name evidence="1" type="ORF">GGR22_000734</name>
</gene>
<keyword evidence="2" id="KW-1185">Reference proteome</keyword>